<gene>
    <name evidence="6" type="primary">lutR_4</name>
    <name evidence="6" type="ORF">HALOF300_01303</name>
</gene>
<dbReference type="InterPro" id="IPR036390">
    <property type="entry name" value="WH_DNA-bd_sf"/>
</dbReference>
<dbReference type="Gene3D" id="1.20.120.530">
    <property type="entry name" value="GntR ligand-binding domain-like"/>
    <property type="match status" value="1"/>
</dbReference>
<dbReference type="Pfam" id="PF00392">
    <property type="entry name" value="GntR"/>
    <property type="match status" value="1"/>
</dbReference>
<evidence type="ECO:0000256" key="1">
    <source>
        <dbReference type="ARBA" id="ARBA00023015"/>
    </source>
</evidence>
<comment type="caution">
    <text evidence="6">The sequence shown here is derived from an EMBL/GenBank/DDBJ whole genome shotgun (WGS) entry which is preliminary data.</text>
</comment>
<keyword evidence="3" id="KW-0804">Transcription</keyword>
<dbReference type="Gene3D" id="1.10.10.10">
    <property type="entry name" value="Winged helix-like DNA-binding domain superfamily/Winged helix DNA-binding domain"/>
    <property type="match status" value="1"/>
</dbReference>
<dbReference type="SMART" id="SM00345">
    <property type="entry name" value="HTH_GNTR"/>
    <property type="match status" value="1"/>
</dbReference>
<evidence type="ECO:0000256" key="4">
    <source>
        <dbReference type="SAM" id="MobiDB-lite"/>
    </source>
</evidence>
<evidence type="ECO:0000259" key="5">
    <source>
        <dbReference type="PROSITE" id="PS50949"/>
    </source>
</evidence>
<feature type="domain" description="HTH gntR-type" evidence="5">
    <location>
        <begin position="23"/>
        <end position="91"/>
    </location>
</feature>
<dbReference type="Pfam" id="PF07729">
    <property type="entry name" value="FCD"/>
    <property type="match status" value="1"/>
</dbReference>
<keyword evidence="1" id="KW-0805">Transcription regulation</keyword>
<dbReference type="GO" id="GO:0003677">
    <property type="term" value="F:DNA binding"/>
    <property type="evidence" value="ECO:0007669"/>
    <property type="project" value="UniProtKB-KW"/>
</dbReference>
<dbReference type="Proteomes" id="UP000419743">
    <property type="component" value="Unassembled WGS sequence"/>
</dbReference>
<keyword evidence="2" id="KW-0238">DNA-binding</keyword>
<dbReference type="InterPro" id="IPR000524">
    <property type="entry name" value="Tscrpt_reg_HTH_GntR"/>
</dbReference>
<dbReference type="SUPFAM" id="SSF46785">
    <property type="entry name" value="Winged helix' DNA-binding domain"/>
    <property type="match status" value="1"/>
</dbReference>
<accession>A0A7M4DGQ6</accession>
<evidence type="ECO:0000256" key="2">
    <source>
        <dbReference type="ARBA" id="ARBA00023125"/>
    </source>
</evidence>
<evidence type="ECO:0000256" key="3">
    <source>
        <dbReference type="ARBA" id="ARBA00023163"/>
    </source>
</evidence>
<protein>
    <submittedName>
        <fullName evidence="6">HTH-type transcriptional regulator LutR</fullName>
    </submittedName>
</protein>
<evidence type="ECO:0000313" key="6">
    <source>
        <dbReference type="EMBL" id="VZO36099.1"/>
    </source>
</evidence>
<dbReference type="PROSITE" id="PS50949">
    <property type="entry name" value="HTH_GNTR"/>
    <property type="match status" value="1"/>
</dbReference>
<dbReference type="PRINTS" id="PR00035">
    <property type="entry name" value="HTHGNTR"/>
</dbReference>
<dbReference type="SUPFAM" id="SSF48008">
    <property type="entry name" value="GntR ligand-binding domain-like"/>
    <property type="match status" value="1"/>
</dbReference>
<dbReference type="PANTHER" id="PTHR43537:SF44">
    <property type="entry name" value="GNTR FAMILY REGULATORY PROTEIN"/>
    <property type="match status" value="1"/>
</dbReference>
<dbReference type="InterPro" id="IPR036388">
    <property type="entry name" value="WH-like_DNA-bd_sf"/>
</dbReference>
<dbReference type="RefSeq" id="WP_156740117.1">
    <property type="nucleotide sequence ID" value="NZ_CACRYJ010000017.1"/>
</dbReference>
<evidence type="ECO:0000313" key="7">
    <source>
        <dbReference type="Proteomes" id="UP000419743"/>
    </source>
</evidence>
<organism evidence="6 7">
    <name type="scientific">Occultella aeris</name>
    <dbReference type="NCBI Taxonomy" id="2761496"/>
    <lineage>
        <taxon>Bacteria</taxon>
        <taxon>Bacillati</taxon>
        <taxon>Actinomycetota</taxon>
        <taxon>Actinomycetes</taxon>
        <taxon>Micrococcales</taxon>
        <taxon>Ruaniaceae</taxon>
        <taxon>Occultella</taxon>
    </lineage>
</organism>
<keyword evidence="7" id="KW-1185">Reference proteome</keyword>
<dbReference type="InterPro" id="IPR011711">
    <property type="entry name" value="GntR_C"/>
</dbReference>
<reference evidence="6 7" key="1">
    <citation type="submission" date="2019-11" db="EMBL/GenBank/DDBJ databases">
        <authorList>
            <person name="Criscuolo A."/>
        </authorList>
    </citation>
    <scope>NUCLEOTIDE SEQUENCE [LARGE SCALE GENOMIC DNA]</scope>
    <source>
        <strain evidence="6">CIP111667</strain>
    </source>
</reference>
<dbReference type="AlphaFoldDB" id="A0A7M4DGQ6"/>
<name>A0A7M4DGQ6_9MICO</name>
<dbReference type="InterPro" id="IPR008920">
    <property type="entry name" value="TF_FadR/GntR_C"/>
</dbReference>
<dbReference type="GO" id="GO:0003700">
    <property type="term" value="F:DNA-binding transcription factor activity"/>
    <property type="evidence" value="ECO:0007669"/>
    <property type="project" value="InterPro"/>
</dbReference>
<dbReference type="PANTHER" id="PTHR43537">
    <property type="entry name" value="TRANSCRIPTIONAL REGULATOR, GNTR FAMILY"/>
    <property type="match status" value="1"/>
</dbReference>
<feature type="compositionally biased region" description="Pro residues" evidence="4">
    <location>
        <begin position="1"/>
        <end position="12"/>
    </location>
</feature>
<dbReference type="CDD" id="cd07377">
    <property type="entry name" value="WHTH_GntR"/>
    <property type="match status" value="1"/>
</dbReference>
<dbReference type="SMART" id="SM00895">
    <property type="entry name" value="FCD"/>
    <property type="match status" value="1"/>
</dbReference>
<dbReference type="EMBL" id="CACRYJ010000017">
    <property type="protein sequence ID" value="VZO36099.1"/>
    <property type="molecule type" value="Genomic_DNA"/>
</dbReference>
<sequence>MSPGPGSAPAPDPGGDADDGRRGSRTDHVVTGIARLIIDGDLAPGDRLPVEKELAARFDVSRGSLREAVRALAALGVVESRQGDGTYVTSLDPALLVGPLGLAVDLQAAGHGAHIHSVRRLLEVEAAGLAATQGHASTPELSDAVDAVEAAAAMLVDVPPGGLDRAAFLDLDLAFHRAIGAASGNPVLAALIEALAGRTARHRLLRSATEAGVEHRTQAEHEAILSAVTAGDPERARVRMAAHLLAVEDFLRGSE</sequence>
<feature type="region of interest" description="Disordered" evidence="4">
    <location>
        <begin position="1"/>
        <end position="25"/>
    </location>
</feature>
<proteinExistence type="predicted"/>